<comment type="similarity">
    <text evidence="2">Belongs to the thioredoxin family. DsbE subfamily.</text>
</comment>
<evidence type="ECO:0000256" key="4">
    <source>
        <dbReference type="ARBA" id="ARBA00023157"/>
    </source>
</evidence>
<dbReference type="InterPro" id="IPR004799">
    <property type="entry name" value="Periplasmic_diS_OxRdtase_DsbE"/>
</dbReference>
<keyword evidence="8" id="KW-1185">Reference proteome</keyword>
<evidence type="ECO:0000313" key="8">
    <source>
        <dbReference type="Proteomes" id="UP001237448"/>
    </source>
</evidence>
<dbReference type="InterPro" id="IPR013766">
    <property type="entry name" value="Thioredoxin_domain"/>
</dbReference>
<sequence length="196" mass="20907">MSETQALPVRPRRRWLAFLPIAVFAALALLFWRQLGAGDPSTLPSALIGKTVPDMKLPPLDGLQRDGRPVPGLGTADLEAGGVTVVNVFASWCGPCQDEHPVLMRLAAQKKVRIAAINYKDLPDNARRFLGTFGDPYDAVGVDANGRSAIDWGVYGVPETFLVGKDGVILDKIVGPLSDDVVAGRLLPAIEAAAKK</sequence>
<keyword evidence="4" id="KW-1015">Disulfide bond</keyword>
<comment type="caution">
    <text evidence="7">The sequence shown here is derived from an EMBL/GenBank/DDBJ whole genome shotgun (WGS) entry which is preliminary data.</text>
</comment>
<dbReference type="CDD" id="cd03010">
    <property type="entry name" value="TlpA_like_DsbE"/>
    <property type="match status" value="1"/>
</dbReference>
<dbReference type="InterPro" id="IPR017937">
    <property type="entry name" value="Thioredoxin_CS"/>
</dbReference>
<dbReference type="PANTHER" id="PTHR42852">
    <property type="entry name" value="THIOL:DISULFIDE INTERCHANGE PROTEIN DSBE"/>
    <property type="match status" value="1"/>
</dbReference>
<dbReference type="Gene3D" id="3.40.30.10">
    <property type="entry name" value="Glutaredoxin"/>
    <property type="match status" value="1"/>
</dbReference>
<gene>
    <name evidence="7" type="ORF">J3R73_005991</name>
</gene>
<evidence type="ECO:0000259" key="6">
    <source>
        <dbReference type="PROSITE" id="PS51352"/>
    </source>
</evidence>
<reference evidence="7 8" key="1">
    <citation type="submission" date="2023-07" db="EMBL/GenBank/DDBJ databases">
        <title>Genomic Encyclopedia of Type Strains, Phase IV (KMG-IV): sequencing the most valuable type-strain genomes for metagenomic binning, comparative biology and taxonomic classification.</title>
        <authorList>
            <person name="Goeker M."/>
        </authorList>
    </citation>
    <scope>NUCLEOTIDE SEQUENCE [LARGE SCALE GENOMIC DNA]</scope>
    <source>
        <strain evidence="7 8">DSM 5896</strain>
    </source>
</reference>
<keyword evidence="5" id="KW-0676">Redox-active center</keyword>
<protein>
    <submittedName>
        <fullName evidence="7">Cytochrome c biogenesis protein CcmG/thiol:disulfide interchange protein DsbE</fullName>
    </submittedName>
</protein>
<proteinExistence type="inferred from homology"/>
<dbReference type="NCBIfam" id="TIGR00385">
    <property type="entry name" value="dsbE"/>
    <property type="match status" value="1"/>
</dbReference>
<feature type="domain" description="Thioredoxin" evidence="6">
    <location>
        <begin position="46"/>
        <end position="195"/>
    </location>
</feature>
<name>A0ABU0FNL3_9HYPH</name>
<evidence type="ECO:0000256" key="5">
    <source>
        <dbReference type="ARBA" id="ARBA00023284"/>
    </source>
</evidence>
<dbReference type="RefSeq" id="WP_307436111.1">
    <property type="nucleotide sequence ID" value="NZ_JAUSVK010000001.1"/>
</dbReference>
<dbReference type="EMBL" id="JAUSVK010000001">
    <property type="protein sequence ID" value="MDQ0396199.1"/>
    <property type="molecule type" value="Genomic_DNA"/>
</dbReference>
<evidence type="ECO:0000256" key="3">
    <source>
        <dbReference type="ARBA" id="ARBA00022748"/>
    </source>
</evidence>
<dbReference type="SUPFAM" id="SSF52833">
    <property type="entry name" value="Thioredoxin-like"/>
    <property type="match status" value="1"/>
</dbReference>
<dbReference type="Proteomes" id="UP001237448">
    <property type="component" value="Unassembled WGS sequence"/>
</dbReference>
<evidence type="ECO:0000256" key="2">
    <source>
        <dbReference type="ARBA" id="ARBA00007758"/>
    </source>
</evidence>
<dbReference type="PANTHER" id="PTHR42852:SF6">
    <property type="entry name" value="THIOL:DISULFIDE INTERCHANGE PROTEIN DSBE"/>
    <property type="match status" value="1"/>
</dbReference>
<dbReference type="InterPro" id="IPR050553">
    <property type="entry name" value="Thioredoxin_ResA/DsbE_sf"/>
</dbReference>
<accession>A0ABU0FNL3</accession>
<dbReference type="PROSITE" id="PS00194">
    <property type="entry name" value="THIOREDOXIN_1"/>
    <property type="match status" value="1"/>
</dbReference>
<evidence type="ECO:0000313" key="7">
    <source>
        <dbReference type="EMBL" id="MDQ0396199.1"/>
    </source>
</evidence>
<dbReference type="InterPro" id="IPR013740">
    <property type="entry name" value="Redoxin"/>
</dbReference>
<keyword evidence="3" id="KW-0201">Cytochrome c-type biogenesis</keyword>
<dbReference type="InterPro" id="IPR036249">
    <property type="entry name" value="Thioredoxin-like_sf"/>
</dbReference>
<dbReference type="PROSITE" id="PS51352">
    <property type="entry name" value="THIOREDOXIN_2"/>
    <property type="match status" value="1"/>
</dbReference>
<organism evidence="7 8">
    <name type="scientific">Labrys monachus</name>
    <dbReference type="NCBI Taxonomy" id="217067"/>
    <lineage>
        <taxon>Bacteria</taxon>
        <taxon>Pseudomonadati</taxon>
        <taxon>Pseudomonadota</taxon>
        <taxon>Alphaproteobacteria</taxon>
        <taxon>Hyphomicrobiales</taxon>
        <taxon>Xanthobacteraceae</taxon>
        <taxon>Labrys</taxon>
    </lineage>
</organism>
<dbReference type="Pfam" id="PF08534">
    <property type="entry name" value="Redoxin"/>
    <property type="match status" value="1"/>
</dbReference>
<comment type="subcellular location">
    <subcellularLocation>
        <location evidence="1">Cell envelope</location>
    </subcellularLocation>
</comment>
<evidence type="ECO:0000256" key="1">
    <source>
        <dbReference type="ARBA" id="ARBA00004196"/>
    </source>
</evidence>